<dbReference type="InterPro" id="IPR001810">
    <property type="entry name" value="F-box_dom"/>
</dbReference>
<dbReference type="PANTHER" id="PTHR24414:SF135">
    <property type="entry name" value="F-BOX DOMAIN-CONTAINING PROTEIN"/>
    <property type="match status" value="1"/>
</dbReference>
<evidence type="ECO:0000313" key="2">
    <source>
        <dbReference type="EMBL" id="KAG2332950.1"/>
    </source>
</evidence>
<dbReference type="Proteomes" id="UP000886595">
    <property type="component" value="Unassembled WGS sequence"/>
</dbReference>
<proteinExistence type="predicted"/>
<dbReference type="InterPro" id="IPR057499">
    <property type="entry name" value="Kelch_FKB95"/>
</dbReference>
<dbReference type="InterPro" id="IPR036047">
    <property type="entry name" value="F-box-like_dom_sf"/>
</dbReference>
<protein>
    <recommendedName>
        <fullName evidence="1">F-box domain-containing protein</fullName>
    </recommendedName>
</protein>
<comment type="caution">
    <text evidence="2">The sequence shown here is derived from an EMBL/GenBank/DDBJ whole genome shotgun (WGS) entry which is preliminary data.</text>
</comment>
<dbReference type="InterPro" id="IPR015915">
    <property type="entry name" value="Kelch-typ_b-propeller"/>
</dbReference>
<dbReference type="AlphaFoldDB" id="A0A8X8BFE3"/>
<accession>A0A8X8BFE3</accession>
<gene>
    <name evidence="2" type="ORF">Bca52824_004130</name>
</gene>
<dbReference type="SMART" id="SM00256">
    <property type="entry name" value="FBOX"/>
    <property type="match status" value="1"/>
</dbReference>
<dbReference type="Pfam" id="PF25210">
    <property type="entry name" value="Kelch_FKB95"/>
    <property type="match status" value="1"/>
</dbReference>
<dbReference type="Gene3D" id="2.120.10.80">
    <property type="entry name" value="Kelch-type beta propeller"/>
    <property type="match status" value="1"/>
</dbReference>
<dbReference type="SUPFAM" id="SSF117281">
    <property type="entry name" value="Kelch motif"/>
    <property type="match status" value="1"/>
</dbReference>
<keyword evidence="3" id="KW-1185">Reference proteome</keyword>
<dbReference type="EMBL" id="JAAMPC010000001">
    <property type="protein sequence ID" value="KAG2332950.1"/>
    <property type="molecule type" value="Genomic_DNA"/>
</dbReference>
<feature type="domain" description="F-box" evidence="1">
    <location>
        <begin position="16"/>
        <end position="62"/>
    </location>
</feature>
<dbReference type="OrthoDB" id="1101092at2759"/>
<dbReference type="InterPro" id="IPR050354">
    <property type="entry name" value="F-box/kelch-repeat_ARATH"/>
</dbReference>
<evidence type="ECO:0000259" key="1">
    <source>
        <dbReference type="PROSITE" id="PS50181"/>
    </source>
</evidence>
<reference evidence="2 3" key="1">
    <citation type="submission" date="2020-02" db="EMBL/GenBank/DDBJ databases">
        <authorList>
            <person name="Ma Q."/>
            <person name="Huang Y."/>
            <person name="Song X."/>
            <person name="Pei D."/>
        </authorList>
    </citation>
    <scope>NUCLEOTIDE SEQUENCE [LARGE SCALE GENOMIC DNA]</scope>
    <source>
        <strain evidence="2">Sxm20200214</strain>
        <tissue evidence="2">Leaf</tissue>
    </source>
</reference>
<dbReference type="Pfam" id="PF00646">
    <property type="entry name" value="F-box"/>
    <property type="match status" value="1"/>
</dbReference>
<name>A0A8X8BFE3_BRACI</name>
<dbReference type="PANTHER" id="PTHR24414">
    <property type="entry name" value="F-BOX/KELCH-REPEAT PROTEIN SKIP4"/>
    <property type="match status" value="1"/>
</dbReference>
<organism evidence="2 3">
    <name type="scientific">Brassica carinata</name>
    <name type="common">Ethiopian mustard</name>
    <name type="synonym">Abyssinian cabbage</name>
    <dbReference type="NCBI Taxonomy" id="52824"/>
    <lineage>
        <taxon>Eukaryota</taxon>
        <taxon>Viridiplantae</taxon>
        <taxon>Streptophyta</taxon>
        <taxon>Embryophyta</taxon>
        <taxon>Tracheophyta</taxon>
        <taxon>Spermatophyta</taxon>
        <taxon>Magnoliopsida</taxon>
        <taxon>eudicotyledons</taxon>
        <taxon>Gunneridae</taxon>
        <taxon>Pentapetalae</taxon>
        <taxon>rosids</taxon>
        <taxon>malvids</taxon>
        <taxon>Brassicales</taxon>
        <taxon>Brassicaceae</taxon>
        <taxon>Brassiceae</taxon>
        <taxon>Brassica</taxon>
    </lineage>
</organism>
<dbReference type="PROSITE" id="PS50181">
    <property type="entry name" value="FBOX"/>
    <property type="match status" value="1"/>
</dbReference>
<sequence>MSSKTMAKEKQSSELPSLITSLPQDIIVDILSRISRFEYPILSLVCKHFWSTVTSPEIFARRSLSRRTEHCLYVVLCCQKKTRNQKCIYILREKKTNGDSPNLVLIPSLPPVPMYVNFVAVGSKIYAFGRRSDYEKKTLSVDCGSHTVQPFPSMPVHVNRIVTGIIEERIYGVGCRFSKDWERVMVVFDTKTQTWEPGMVSVEKEGIMNGCEVMVGKMYTRNHANSFVYDPKESKWEKEEMLNLHVWENACLRAYNGKQRCWQVLKGLEALLRETRRMKEWSQTPIHSLFYPKGYGEIWCAEISLETRQRGEIWGTVEWCRHLVTAQSFFLKALDVVV</sequence>
<evidence type="ECO:0000313" key="3">
    <source>
        <dbReference type="Proteomes" id="UP000886595"/>
    </source>
</evidence>
<dbReference type="SUPFAM" id="SSF81383">
    <property type="entry name" value="F-box domain"/>
    <property type="match status" value="1"/>
</dbReference>
<dbReference type="CDD" id="cd22152">
    <property type="entry name" value="F-box_AtAFR-like"/>
    <property type="match status" value="1"/>
</dbReference>